<protein>
    <submittedName>
        <fullName evidence="12">Beta-1,3-glucosyltransferase</fullName>
    </submittedName>
</protein>
<proteinExistence type="inferred from homology"/>
<dbReference type="PANTHER" id="PTHR10811">
    <property type="entry name" value="FRINGE-RELATED"/>
    <property type="match status" value="1"/>
</dbReference>
<keyword evidence="7" id="KW-1133">Transmembrane helix</keyword>
<organism evidence="11 12">
    <name type="scientific">Ascaris lumbricoides</name>
    <name type="common">Giant roundworm</name>
    <dbReference type="NCBI Taxonomy" id="6252"/>
    <lineage>
        <taxon>Eukaryota</taxon>
        <taxon>Metazoa</taxon>
        <taxon>Ecdysozoa</taxon>
        <taxon>Nematoda</taxon>
        <taxon>Chromadorea</taxon>
        <taxon>Rhabditida</taxon>
        <taxon>Spirurina</taxon>
        <taxon>Ascaridomorpha</taxon>
        <taxon>Ascaridoidea</taxon>
        <taxon>Ascarididae</taxon>
        <taxon>Ascaris</taxon>
    </lineage>
</organism>
<evidence type="ECO:0000256" key="6">
    <source>
        <dbReference type="ARBA" id="ARBA00022968"/>
    </source>
</evidence>
<reference evidence="12" key="1">
    <citation type="submission" date="2017-02" db="UniProtKB">
        <authorList>
            <consortium name="WormBaseParasite"/>
        </authorList>
    </citation>
    <scope>IDENTIFICATION</scope>
</reference>
<evidence type="ECO:0000256" key="4">
    <source>
        <dbReference type="ARBA" id="ARBA00022679"/>
    </source>
</evidence>
<keyword evidence="6" id="KW-0735">Signal-anchor</keyword>
<evidence type="ECO:0000259" key="10">
    <source>
        <dbReference type="Pfam" id="PF02434"/>
    </source>
</evidence>
<feature type="domain" description="Fringe-like glycosyltransferase" evidence="10">
    <location>
        <begin position="92"/>
        <end position="176"/>
    </location>
</feature>
<keyword evidence="3" id="KW-0328">Glycosyltransferase</keyword>
<dbReference type="GO" id="GO:0016020">
    <property type="term" value="C:membrane"/>
    <property type="evidence" value="ECO:0007669"/>
    <property type="project" value="UniProtKB-SubCell"/>
</dbReference>
<evidence type="ECO:0000256" key="5">
    <source>
        <dbReference type="ARBA" id="ARBA00022692"/>
    </source>
</evidence>
<dbReference type="InterPro" id="IPR003378">
    <property type="entry name" value="Fringe-like_glycosylTrfase"/>
</dbReference>
<accession>A0A0M3HNM4</accession>
<name>A0A0M3HNM4_ASCLU</name>
<dbReference type="Gene3D" id="3.90.550.50">
    <property type="match status" value="2"/>
</dbReference>
<evidence type="ECO:0000313" key="12">
    <source>
        <dbReference type="WBParaSite" id="ALUE_0000331401-mRNA-1"/>
    </source>
</evidence>
<keyword evidence="8" id="KW-0472">Membrane</keyword>
<evidence type="ECO:0000256" key="1">
    <source>
        <dbReference type="ARBA" id="ARBA00004606"/>
    </source>
</evidence>
<evidence type="ECO:0000256" key="8">
    <source>
        <dbReference type="ARBA" id="ARBA00023136"/>
    </source>
</evidence>
<dbReference type="FunFam" id="3.90.550.50:FF:000008">
    <property type="entry name" value="Beta-1,3-glucosyltransferase"/>
    <property type="match status" value="1"/>
</dbReference>
<keyword evidence="5" id="KW-0812">Transmembrane</keyword>
<dbReference type="GO" id="GO:0016757">
    <property type="term" value="F:glycosyltransferase activity"/>
    <property type="evidence" value="ECO:0007669"/>
    <property type="project" value="UniProtKB-KW"/>
</dbReference>
<dbReference type="WBParaSite" id="ALUE_0000331401-mRNA-1">
    <property type="protein sequence ID" value="ALUE_0000331401-mRNA-1"/>
    <property type="gene ID" value="ALUE_0000331401"/>
</dbReference>
<comment type="subcellular location">
    <subcellularLocation>
        <location evidence="9">Endomembrane system</location>
        <topology evidence="9">Single-pass membrane protein</topology>
    </subcellularLocation>
    <subcellularLocation>
        <location evidence="1">Membrane</location>
        <topology evidence="1">Single-pass type II membrane protein</topology>
    </subcellularLocation>
</comment>
<keyword evidence="4" id="KW-0808">Transferase</keyword>
<dbReference type="Proteomes" id="UP000036681">
    <property type="component" value="Unplaced"/>
</dbReference>
<evidence type="ECO:0000256" key="2">
    <source>
        <dbReference type="ARBA" id="ARBA00008661"/>
    </source>
</evidence>
<evidence type="ECO:0000313" key="11">
    <source>
        <dbReference type="Proteomes" id="UP000036681"/>
    </source>
</evidence>
<dbReference type="Pfam" id="PF02434">
    <property type="entry name" value="Fringe"/>
    <property type="match status" value="2"/>
</dbReference>
<comment type="similarity">
    <text evidence="2">Belongs to the glycosyltransferase 31 family.</text>
</comment>
<feature type="domain" description="Fringe-like glycosyltransferase" evidence="10">
    <location>
        <begin position="237"/>
        <end position="442"/>
    </location>
</feature>
<sequence length="470" mass="52988">MCWRARAFAILVCAAVFTSVFVQGFAPSIAFVILSQPSDYDTSLALSLRDSLTAQANDTNIRIDVFVSHIDFSDVKGAWAVVPLFKRLRSRLQNSSVDWLFLCEHSTVVNLTALVNFLGGYNPAELRYIGRALIDESPTIIHHFFGYDRPPESRFLYADFAGGVAISSALVEHIERLSAEKKPTDFAIDPKHELSRMLFDSAGVSLVDAPKFCLLRNESECITRFTEPNYENCSGGVTNEDVFFAVKTFSGYHKTRVVVVKRTWAKTVKYIEYFSDTTDHYVPTIDLGINNTQRGHCSKTLAILKHFLQHDEVTHSRWLVVVDDDTLLSAPRLYRLLSCYSPQKKLIIGERYGYGFSADGHSGYDYPTGGAGMIFSRSAVRLLVSSCHCPHIDSPDDMIIGMCARQQSIPILHSGSFHQARPIDYSSLYLQRVLPISFHKFDEIDPYEVYMQRLHDVDAVPASRPLHFEL</sequence>
<keyword evidence="11" id="KW-1185">Reference proteome</keyword>
<dbReference type="AlphaFoldDB" id="A0A0M3HNM4"/>
<evidence type="ECO:0000256" key="9">
    <source>
        <dbReference type="ARBA" id="ARBA00037847"/>
    </source>
</evidence>
<dbReference type="GO" id="GO:0012505">
    <property type="term" value="C:endomembrane system"/>
    <property type="evidence" value="ECO:0007669"/>
    <property type="project" value="UniProtKB-SubCell"/>
</dbReference>
<evidence type="ECO:0000256" key="3">
    <source>
        <dbReference type="ARBA" id="ARBA00022676"/>
    </source>
</evidence>
<evidence type="ECO:0000256" key="7">
    <source>
        <dbReference type="ARBA" id="ARBA00022989"/>
    </source>
</evidence>